<accession>A0A3P3VMW2</accession>
<name>A0A3P3VMW2_9GAMM</name>
<evidence type="ECO:0000313" key="3">
    <source>
        <dbReference type="Proteomes" id="UP000280792"/>
    </source>
</evidence>
<proteinExistence type="predicted"/>
<feature type="region of interest" description="Disordered" evidence="1">
    <location>
        <begin position="22"/>
        <end position="52"/>
    </location>
</feature>
<evidence type="ECO:0000256" key="1">
    <source>
        <dbReference type="SAM" id="MobiDB-lite"/>
    </source>
</evidence>
<dbReference type="AlphaFoldDB" id="A0A3P3VMW2"/>
<organism evidence="2 3">
    <name type="scientific">Aestuariirhabdus litorea</name>
    <dbReference type="NCBI Taxonomy" id="2528527"/>
    <lineage>
        <taxon>Bacteria</taxon>
        <taxon>Pseudomonadati</taxon>
        <taxon>Pseudomonadota</taxon>
        <taxon>Gammaproteobacteria</taxon>
        <taxon>Oceanospirillales</taxon>
        <taxon>Aestuariirhabdaceae</taxon>
        <taxon>Aestuariirhabdus</taxon>
    </lineage>
</organism>
<reference evidence="2 3" key="2">
    <citation type="submission" date="2018-12" db="EMBL/GenBank/DDBJ databases">
        <title>Simiduia agarivorans gen. nov., sp. nov., a marine, agarolytic bacterium isolated from shallow coastal water from Keelung, Taiwan.</title>
        <authorList>
            <person name="Shieh W.Y."/>
        </authorList>
    </citation>
    <scope>NUCLEOTIDE SEQUENCE [LARGE SCALE GENOMIC DNA]</scope>
    <source>
        <strain evidence="2 3">GTF-13</strain>
    </source>
</reference>
<dbReference type="EMBL" id="QWEZ01000001">
    <property type="protein sequence ID" value="RRJ83940.1"/>
    <property type="molecule type" value="Genomic_DNA"/>
</dbReference>
<keyword evidence="3" id="KW-1185">Reference proteome</keyword>
<evidence type="ECO:0000313" key="2">
    <source>
        <dbReference type="EMBL" id="RRJ83940.1"/>
    </source>
</evidence>
<comment type="caution">
    <text evidence="2">The sequence shown here is derived from an EMBL/GenBank/DDBJ whole genome shotgun (WGS) entry which is preliminary data.</text>
</comment>
<protein>
    <submittedName>
        <fullName evidence="2">Uncharacterized protein</fullName>
    </submittedName>
</protein>
<gene>
    <name evidence="2" type="ORF">D0544_02125</name>
</gene>
<sequence length="106" mass="11244">MEPPILQAGKELLSLSIKARRGETGKSSLGVRAGGPLGKPDSGNGDARSRRPAWWGPAGILKGALVAPLRHPSGCVPTSIPAARQKRSRRRRYLIVINSLGATTNR</sequence>
<reference evidence="2 3" key="1">
    <citation type="submission" date="2018-08" db="EMBL/GenBank/DDBJ databases">
        <authorList>
            <person name="Khan S.A."/>
        </authorList>
    </citation>
    <scope>NUCLEOTIDE SEQUENCE [LARGE SCALE GENOMIC DNA]</scope>
    <source>
        <strain evidence="2 3">GTF-13</strain>
    </source>
</reference>
<dbReference type="Proteomes" id="UP000280792">
    <property type="component" value="Unassembled WGS sequence"/>
</dbReference>